<evidence type="ECO:0000256" key="3">
    <source>
        <dbReference type="ARBA" id="ARBA00022448"/>
    </source>
</evidence>
<dbReference type="RefSeq" id="WP_273188453.1">
    <property type="nucleotide sequence ID" value="NZ_DYUZ01000004.1"/>
</dbReference>
<gene>
    <name evidence="9" type="ORF">K8V70_00425</name>
</gene>
<dbReference type="PANTHER" id="PTHR36838">
    <property type="entry name" value="AUXIN EFFLUX CARRIER FAMILY PROTEIN"/>
    <property type="match status" value="1"/>
</dbReference>
<proteinExistence type="inferred from homology"/>
<dbReference type="Gene3D" id="1.20.1530.20">
    <property type="match status" value="1"/>
</dbReference>
<keyword evidence="4" id="KW-1003">Cell membrane</keyword>
<dbReference type="Proteomes" id="UP000753256">
    <property type="component" value="Unassembled WGS sequence"/>
</dbReference>
<accession>A0A921IRS3</accession>
<protein>
    <submittedName>
        <fullName evidence="9">AEC family transporter</fullName>
    </submittedName>
</protein>
<feature type="transmembrane region" description="Helical" evidence="8">
    <location>
        <begin position="195"/>
        <end position="214"/>
    </location>
</feature>
<organism evidence="9 10">
    <name type="scientific">Enorma phocaeensis</name>
    <dbReference type="NCBI Taxonomy" id="1871019"/>
    <lineage>
        <taxon>Bacteria</taxon>
        <taxon>Bacillati</taxon>
        <taxon>Actinomycetota</taxon>
        <taxon>Coriobacteriia</taxon>
        <taxon>Coriobacteriales</taxon>
        <taxon>Coriobacteriaceae</taxon>
        <taxon>Enorma</taxon>
    </lineage>
</organism>
<feature type="transmembrane region" description="Helical" evidence="8">
    <location>
        <begin position="6"/>
        <end position="25"/>
    </location>
</feature>
<comment type="similarity">
    <text evidence="2">Belongs to the auxin efflux carrier (TC 2.A.69) family.</text>
</comment>
<dbReference type="Pfam" id="PF03547">
    <property type="entry name" value="Mem_trans"/>
    <property type="match status" value="2"/>
</dbReference>
<dbReference type="InterPro" id="IPR004776">
    <property type="entry name" value="Mem_transp_PIN-like"/>
</dbReference>
<keyword evidence="5 8" id="KW-0812">Transmembrane</keyword>
<reference evidence="9" key="2">
    <citation type="submission" date="2021-09" db="EMBL/GenBank/DDBJ databases">
        <authorList>
            <person name="Gilroy R."/>
        </authorList>
    </citation>
    <scope>NUCLEOTIDE SEQUENCE</scope>
    <source>
        <strain evidence="9">ChiHjej13B12-9602</strain>
    </source>
</reference>
<dbReference type="InterPro" id="IPR038770">
    <property type="entry name" value="Na+/solute_symporter_sf"/>
</dbReference>
<keyword evidence="7 8" id="KW-0472">Membrane</keyword>
<sequence>MTEIAGVLNSMAALVIVSLLGYAAARLGFLAGPAREGISGLVFSITLPCTILNAAGQADRSLGGGHVANGLLLGLSFFLIMLVATYAIIALVKPSQEERPLYLFMGIFTNIVFAGFPVIEALYGSNAVFLGSIVFAVFNLLFYSFGVMLITMGDSGISVDMHRILSAPLVASAAAMALFLLDIHLPAFAAEACELAGSATSPLGMMLVGVAIAESDFAEVLRERRLYLFEFLRFIALPVALFMPLRALGMDEMLLGILVVLLAMPVGSIAPAVATAYRLDSDLPARGIVVTTVFSFATFPLLALLLTL</sequence>
<evidence type="ECO:0000256" key="5">
    <source>
        <dbReference type="ARBA" id="ARBA00022692"/>
    </source>
</evidence>
<feature type="transmembrane region" description="Helical" evidence="8">
    <location>
        <begin position="253"/>
        <end position="276"/>
    </location>
</feature>
<evidence type="ECO:0000256" key="6">
    <source>
        <dbReference type="ARBA" id="ARBA00022989"/>
    </source>
</evidence>
<dbReference type="EMBL" id="DYUZ01000004">
    <property type="protein sequence ID" value="HJG36321.1"/>
    <property type="molecule type" value="Genomic_DNA"/>
</dbReference>
<dbReference type="AlphaFoldDB" id="A0A921IRS3"/>
<feature type="transmembrane region" description="Helical" evidence="8">
    <location>
        <begin position="288"/>
        <end position="306"/>
    </location>
</feature>
<keyword evidence="3" id="KW-0813">Transport</keyword>
<name>A0A921IRS3_9ACTN</name>
<comment type="subcellular location">
    <subcellularLocation>
        <location evidence="1">Cell membrane</location>
        <topology evidence="1">Multi-pass membrane protein</topology>
    </subcellularLocation>
</comment>
<dbReference type="GO" id="GO:0055085">
    <property type="term" value="P:transmembrane transport"/>
    <property type="evidence" value="ECO:0007669"/>
    <property type="project" value="InterPro"/>
</dbReference>
<evidence type="ECO:0000256" key="4">
    <source>
        <dbReference type="ARBA" id="ARBA00022475"/>
    </source>
</evidence>
<evidence type="ECO:0000256" key="2">
    <source>
        <dbReference type="ARBA" id="ARBA00010145"/>
    </source>
</evidence>
<evidence type="ECO:0000313" key="9">
    <source>
        <dbReference type="EMBL" id="HJG36321.1"/>
    </source>
</evidence>
<feature type="transmembrane region" description="Helical" evidence="8">
    <location>
        <begin position="67"/>
        <end position="89"/>
    </location>
</feature>
<dbReference type="PANTHER" id="PTHR36838:SF1">
    <property type="entry name" value="SLR1864 PROTEIN"/>
    <property type="match status" value="1"/>
</dbReference>
<feature type="transmembrane region" description="Helical" evidence="8">
    <location>
        <begin position="129"/>
        <end position="152"/>
    </location>
</feature>
<feature type="transmembrane region" description="Helical" evidence="8">
    <location>
        <begin position="37"/>
        <end position="55"/>
    </location>
</feature>
<comment type="caution">
    <text evidence="9">The sequence shown here is derived from an EMBL/GenBank/DDBJ whole genome shotgun (WGS) entry which is preliminary data.</text>
</comment>
<feature type="transmembrane region" description="Helical" evidence="8">
    <location>
        <begin position="164"/>
        <end position="183"/>
    </location>
</feature>
<keyword evidence="6 8" id="KW-1133">Transmembrane helix</keyword>
<evidence type="ECO:0000256" key="8">
    <source>
        <dbReference type="SAM" id="Phobius"/>
    </source>
</evidence>
<dbReference type="GO" id="GO:0005886">
    <property type="term" value="C:plasma membrane"/>
    <property type="evidence" value="ECO:0007669"/>
    <property type="project" value="UniProtKB-SubCell"/>
</dbReference>
<feature type="transmembrane region" description="Helical" evidence="8">
    <location>
        <begin position="101"/>
        <end position="123"/>
    </location>
</feature>
<evidence type="ECO:0000256" key="1">
    <source>
        <dbReference type="ARBA" id="ARBA00004651"/>
    </source>
</evidence>
<evidence type="ECO:0000256" key="7">
    <source>
        <dbReference type="ARBA" id="ARBA00023136"/>
    </source>
</evidence>
<feature type="transmembrane region" description="Helical" evidence="8">
    <location>
        <begin position="226"/>
        <end position="247"/>
    </location>
</feature>
<evidence type="ECO:0000313" key="10">
    <source>
        <dbReference type="Proteomes" id="UP000753256"/>
    </source>
</evidence>
<reference evidence="9" key="1">
    <citation type="journal article" date="2021" name="PeerJ">
        <title>Extensive microbial diversity within the chicken gut microbiome revealed by metagenomics and culture.</title>
        <authorList>
            <person name="Gilroy R."/>
            <person name="Ravi A."/>
            <person name="Getino M."/>
            <person name="Pursley I."/>
            <person name="Horton D.L."/>
            <person name="Alikhan N.F."/>
            <person name="Baker D."/>
            <person name="Gharbi K."/>
            <person name="Hall N."/>
            <person name="Watson M."/>
            <person name="Adriaenssens E.M."/>
            <person name="Foster-Nyarko E."/>
            <person name="Jarju S."/>
            <person name="Secka A."/>
            <person name="Antonio M."/>
            <person name="Oren A."/>
            <person name="Chaudhuri R.R."/>
            <person name="La Ragione R."/>
            <person name="Hildebrand F."/>
            <person name="Pallen M.J."/>
        </authorList>
    </citation>
    <scope>NUCLEOTIDE SEQUENCE</scope>
    <source>
        <strain evidence="9">ChiHjej13B12-9602</strain>
    </source>
</reference>